<feature type="domain" description="PilY1 beta-propeller" evidence="3">
    <location>
        <begin position="704"/>
        <end position="1051"/>
    </location>
</feature>
<keyword evidence="2" id="KW-0106">Calcium</keyword>
<name>A0A9W6LKV5_9BACT</name>
<accession>A0A9W6LKV5</accession>
<reference evidence="4" key="1">
    <citation type="submission" date="2022-12" db="EMBL/GenBank/DDBJ databases">
        <title>Reference genome sequencing for broad-spectrum identification of bacterial and archaeal isolates by mass spectrometry.</title>
        <authorList>
            <person name="Sekiguchi Y."/>
            <person name="Tourlousse D.M."/>
        </authorList>
    </citation>
    <scope>NUCLEOTIDE SEQUENCE</scope>
    <source>
        <strain evidence="4">TSL-P1</strain>
    </source>
</reference>
<dbReference type="EMBL" id="BSDX01000001">
    <property type="protein sequence ID" value="GLI54032.1"/>
    <property type="molecule type" value="Genomic_DNA"/>
</dbReference>
<evidence type="ECO:0000313" key="4">
    <source>
        <dbReference type="EMBL" id="GLI54032.1"/>
    </source>
</evidence>
<protein>
    <submittedName>
        <fullName evidence="4">Pilus assembly protein PilY</fullName>
    </submittedName>
</protein>
<dbReference type="Proteomes" id="UP001144297">
    <property type="component" value="Unassembled WGS sequence"/>
</dbReference>
<organism evidence="4 5">
    <name type="scientific">Thermodesulfovibrio yellowstonii</name>
    <dbReference type="NCBI Taxonomy" id="28262"/>
    <lineage>
        <taxon>Bacteria</taxon>
        <taxon>Pseudomonadati</taxon>
        <taxon>Nitrospirota</taxon>
        <taxon>Thermodesulfovibrionia</taxon>
        <taxon>Thermodesulfovibrionales</taxon>
        <taxon>Thermodesulfovibrionaceae</taxon>
        <taxon>Thermodesulfovibrio</taxon>
    </lineage>
</organism>
<dbReference type="Pfam" id="PF05567">
    <property type="entry name" value="T4P_PilY1"/>
    <property type="match status" value="1"/>
</dbReference>
<keyword evidence="1" id="KW-0479">Metal-binding</keyword>
<sequence length="1246" mass="136827">MRKLFFFIFIFFISLLVKDHPAVESIDMADYCYVPPSIGQIASPNVLFVIDVSGSMSWCAYNPENNRQDCCSSSTGCGWTYKGTEEGYFNPDKLYERQFISIPNVGNGYVWVETTGTETTCPKRASNIDTSKKYKGACLNFIYMTRVDLVRWAITGGKLDSCTSNDPKRCDPELYGQPAANLSCDSYGCVLESESGIKVKVPWARIYDSLTFQFRSLTLQPRLGVMFYSGTGVRSNKVHVGDFTSSASFDGVNPYKNLIAAINYESPSGATPTAPALWDAYNYFAQNSPKYGGFTPQSGSGDQWRNPMYQCVDENNNGVCEGSELKLVPCAKNFVILLTDGQWNYGGYPVTSTCKIDTGYEPNSADPVVPAYWLHKKGFTNAPTGISSYVEAVYGIGLWLGGTGEKSLKQVAMYGAFDRTKTWPDALSSYPQTSCSYVDDCCSTTNCGKGSSCATLPTSSSDWDKDGDGKPDTFYSASDATEIKEAVKTAIFDILRRASSGSTVATLASRTGISSLVIQPYFYPKYQREDGTELGWLGFLRSFWIDLSQNLREDTVEKFILNILNTIDKIFQFVIVDDQTKTAVLQGGTDTCQLQEVKEISELKAVFDSGCWLANIDTSSRNIKYNKNGVLTDFTTTEASTLATVWQSIDSTVDSTKAGCIIRYLRGEDLSGDATCKTLSYVQRPRELNIQSFCGINQTKTWKLGDIIHSTPSVVSDQPVNIYHIKYGDSTYAEFIRQDSYKNRPSLTFVGANDGMLHAFRVGTIVNQANLEKPSKLQNSPTDTGTDKIGREEWAFIPKNAIPYLIWYGKSDYCHVPTVDYRTLVVDAKVDGTWKTLLVGAMGFGGKALSSYSSSVFVLDITDPLNPSLLWEKSLDDQTLTLSFPAVTKIGSSWYVVTGTGPSSPDGTSFSSSTKIYFLNIRDGTLAKDFTLSLSSNIYAATGDIMPVDVDFDYSDDAIYFGLYGLKSGKTWGMFYRIVVKNGLASATVSKAIDLETFKTSTYNEAPPVFAAPTFTKDEYGNLWVFFGTGRYLAQADKTIAYKNYLIGYKDPCWGGSCSNTYSKTNLTDTTSVTVQATVTEIKKLCSCSGSSCGLVDVVYDTTPISSIQEVTRGWYYELTGEAIISQPAIFGGVLDALSFAPPANICAYEGNSNLLALYYKSGTAYPRPVVLSSLATSGTQGTVTVYPKISLGRGVPPLGNPFQITTGISSREYTKFIQVSAGIVLRVEQQVATGYESRFISWIEK</sequence>
<evidence type="ECO:0000256" key="2">
    <source>
        <dbReference type="ARBA" id="ARBA00022837"/>
    </source>
</evidence>
<evidence type="ECO:0000259" key="3">
    <source>
        <dbReference type="Pfam" id="PF05567"/>
    </source>
</evidence>
<comment type="caution">
    <text evidence="4">The sequence shown here is derived from an EMBL/GenBank/DDBJ whole genome shotgun (WGS) entry which is preliminary data.</text>
</comment>
<dbReference type="AlphaFoldDB" id="A0A9W6LKV5"/>
<dbReference type="GO" id="GO:0046872">
    <property type="term" value="F:metal ion binding"/>
    <property type="evidence" value="ECO:0007669"/>
    <property type="project" value="UniProtKB-KW"/>
</dbReference>
<dbReference type="InterPro" id="IPR008707">
    <property type="entry name" value="B-propeller_PilY1"/>
</dbReference>
<evidence type="ECO:0000313" key="5">
    <source>
        <dbReference type="Proteomes" id="UP001144297"/>
    </source>
</evidence>
<keyword evidence="5" id="KW-1185">Reference proteome</keyword>
<evidence type="ECO:0000256" key="1">
    <source>
        <dbReference type="ARBA" id="ARBA00022723"/>
    </source>
</evidence>
<dbReference type="Gene3D" id="3.40.50.410">
    <property type="entry name" value="von Willebrand factor, type A domain"/>
    <property type="match status" value="1"/>
</dbReference>
<dbReference type="InterPro" id="IPR036465">
    <property type="entry name" value="vWFA_dom_sf"/>
</dbReference>
<dbReference type="SUPFAM" id="SSF53300">
    <property type="entry name" value="vWA-like"/>
    <property type="match status" value="1"/>
</dbReference>
<proteinExistence type="predicted"/>
<gene>
    <name evidence="4" type="ORF">TISLANDTSLP1_17250</name>
</gene>